<dbReference type="GO" id="GO:0000045">
    <property type="term" value="P:autophagosome assembly"/>
    <property type="evidence" value="ECO:0007669"/>
    <property type="project" value="TreeGrafter"/>
</dbReference>
<comment type="catalytic activity">
    <reaction evidence="10">
        <text>[protein]-C-terminal L-amino acid-glycyl-phosphatidylethanolamide + H2O = [protein]-C-terminal L-amino acid-glycine + a 1,2-diacyl-sn-glycero-3-phosphoethanolamine</text>
        <dbReference type="Rhea" id="RHEA:67548"/>
        <dbReference type="Rhea" id="RHEA-COMP:17323"/>
        <dbReference type="Rhea" id="RHEA-COMP:17324"/>
        <dbReference type="ChEBI" id="CHEBI:15377"/>
        <dbReference type="ChEBI" id="CHEBI:64612"/>
        <dbReference type="ChEBI" id="CHEBI:172940"/>
        <dbReference type="ChEBI" id="CHEBI:172941"/>
    </reaction>
    <physiologicalReaction direction="left-to-right" evidence="10">
        <dbReference type="Rhea" id="RHEA:67549"/>
    </physiologicalReaction>
</comment>
<dbReference type="InterPro" id="IPR038765">
    <property type="entry name" value="Papain-like_cys_pep_sf"/>
</dbReference>
<dbReference type="SUPFAM" id="SSF54001">
    <property type="entry name" value="Cysteine proteinases"/>
    <property type="match status" value="1"/>
</dbReference>
<evidence type="ECO:0000256" key="6">
    <source>
        <dbReference type="ARBA" id="ARBA00022801"/>
    </source>
</evidence>
<keyword evidence="5 13" id="KW-0645">Protease</keyword>
<dbReference type="GO" id="GO:0005737">
    <property type="term" value="C:cytoplasm"/>
    <property type="evidence" value="ECO:0007669"/>
    <property type="project" value="UniProtKB-SubCell"/>
</dbReference>
<dbReference type="GO" id="GO:0016485">
    <property type="term" value="P:protein processing"/>
    <property type="evidence" value="ECO:0007669"/>
    <property type="project" value="TreeGrafter"/>
</dbReference>
<sequence>MKRNMVLHARIRCVRIRYIPSLRTTFTFPQSLGILGGKPGASTYIIGVQDDKAFFLDPHDVQPVVNIGRDNVEADTSSYHSNIIRHISLDTIDSSLAIGFYCRDKDDFDDFCLRASKLADESDGAPLFTVAQKHNISKPVSHPEVLVDTDGVQNDEESFGVEPISDAEGHSHEDEWQLL</sequence>
<comment type="subcellular location">
    <subcellularLocation>
        <location evidence="1 13">Cytoplasm</location>
    </subcellularLocation>
</comment>
<dbReference type="GO" id="GO:0000423">
    <property type="term" value="P:mitophagy"/>
    <property type="evidence" value="ECO:0007669"/>
    <property type="project" value="TreeGrafter"/>
</dbReference>
<dbReference type="EC" id="3.4.22.-" evidence="13"/>
<evidence type="ECO:0000256" key="4">
    <source>
        <dbReference type="ARBA" id="ARBA00022490"/>
    </source>
</evidence>
<evidence type="ECO:0000256" key="11">
    <source>
        <dbReference type="ARBA" id="ARBA00038724"/>
    </source>
</evidence>
<reference evidence="16" key="1">
    <citation type="submission" date="2018-02" db="EMBL/GenBank/DDBJ databases">
        <authorList>
            <person name="Cohen D.B."/>
            <person name="Kent A.D."/>
        </authorList>
    </citation>
    <scope>NUCLEOTIDE SEQUENCE</scope>
</reference>
<evidence type="ECO:0000256" key="9">
    <source>
        <dbReference type="ARBA" id="ARBA00023006"/>
    </source>
</evidence>
<feature type="compositionally biased region" description="Basic and acidic residues" evidence="14">
    <location>
        <begin position="167"/>
        <end position="179"/>
    </location>
</feature>
<evidence type="ECO:0000256" key="2">
    <source>
        <dbReference type="ARBA" id="ARBA00010958"/>
    </source>
</evidence>
<evidence type="ECO:0000256" key="10">
    <source>
        <dbReference type="ARBA" id="ARBA00029362"/>
    </source>
</evidence>
<dbReference type="InterPro" id="IPR005078">
    <property type="entry name" value="Peptidase_C54"/>
</dbReference>
<comment type="subunit">
    <text evidence="11">Interacts with ATG8.</text>
</comment>
<dbReference type="GO" id="GO:0004197">
    <property type="term" value="F:cysteine-type endopeptidase activity"/>
    <property type="evidence" value="ECO:0007669"/>
    <property type="project" value="TreeGrafter"/>
</dbReference>
<evidence type="ECO:0000256" key="7">
    <source>
        <dbReference type="ARBA" id="ARBA00022807"/>
    </source>
</evidence>
<keyword evidence="3" id="KW-0813">Transport</keyword>
<accession>A0A2N9HXH2</accession>
<comment type="function">
    <text evidence="12">Cysteine protease that plays a key role in autophagy by mediating both proteolytic activation and delipidation of ATG8 family proteins. The protease activity is required for proteolytic activation of ATG8 family proteins: cleaves the C-terminal amino acid of ATG8 proteins to reveal a C-terminal glycine. Exposure of the glycine at the C-terminus is essential for ATG8 proteins conjugation to phosphatidylethanolamine (PE) and insertion to membranes, which is necessary for autophagy. In addition to the protease activity, also mediates delipidation of PE-conjugated ATG8 proteins.</text>
</comment>
<evidence type="ECO:0000256" key="8">
    <source>
        <dbReference type="ARBA" id="ARBA00022927"/>
    </source>
</evidence>
<dbReference type="PANTHER" id="PTHR22624:SF49">
    <property type="entry name" value="CYSTEINE PROTEASE"/>
    <property type="match status" value="1"/>
</dbReference>
<keyword evidence="6 13" id="KW-0378">Hydrolase</keyword>
<evidence type="ECO:0000256" key="13">
    <source>
        <dbReference type="RuleBase" id="RU363115"/>
    </source>
</evidence>
<proteinExistence type="inferred from homology"/>
<evidence type="ECO:0000256" key="1">
    <source>
        <dbReference type="ARBA" id="ARBA00004496"/>
    </source>
</evidence>
<comment type="similarity">
    <text evidence="2 13">Belongs to the peptidase C54 family.</text>
</comment>
<dbReference type="AlphaFoldDB" id="A0A2N9HXH2"/>
<keyword evidence="8 13" id="KW-0653">Protein transport</keyword>
<keyword evidence="7" id="KW-0788">Thiol protease</keyword>
<dbReference type="GO" id="GO:0015031">
    <property type="term" value="P:protein transport"/>
    <property type="evidence" value="ECO:0007669"/>
    <property type="project" value="UniProtKB-KW"/>
</dbReference>
<dbReference type="GO" id="GO:0019786">
    <property type="term" value="F:protein-phosphatidylethanolamide deconjugating activity"/>
    <property type="evidence" value="ECO:0007669"/>
    <property type="project" value="InterPro"/>
</dbReference>
<evidence type="ECO:0000256" key="3">
    <source>
        <dbReference type="ARBA" id="ARBA00022448"/>
    </source>
</evidence>
<gene>
    <name evidence="16" type="ORF">FSB_LOCUS44251</name>
</gene>
<organism evidence="16">
    <name type="scientific">Fagus sylvatica</name>
    <name type="common">Beechnut</name>
    <dbReference type="NCBI Taxonomy" id="28930"/>
    <lineage>
        <taxon>Eukaryota</taxon>
        <taxon>Viridiplantae</taxon>
        <taxon>Streptophyta</taxon>
        <taxon>Embryophyta</taxon>
        <taxon>Tracheophyta</taxon>
        <taxon>Spermatophyta</taxon>
        <taxon>Magnoliopsida</taxon>
        <taxon>eudicotyledons</taxon>
        <taxon>Gunneridae</taxon>
        <taxon>Pentapetalae</taxon>
        <taxon>rosids</taxon>
        <taxon>fabids</taxon>
        <taxon>Fagales</taxon>
        <taxon>Fagaceae</taxon>
        <taxon>Fagus</taxon>
    </lineage>
</organism>
<evidence type="ECO:0000259" key="15">
    <source>
        <dbReference type="Pfam" id="PF03416"/>
    </source>
</evidence>
<keyword evidence="4 13" id="KW-0963">Cytoplasm</keyword>
<dbReference type="GO" id="GO:0034727">
    <property type="term" value="P:piecemeal microautophagy of the nucleus"/>
    <property type="evidence" value="ECO:0007669"/>
    <property type="project" value="TreeGrafter"/>
</dbReference>
<evidence type="ECO:0000256" key="14">
    <source>
        <dbReference type="SAM" id="MobiDB-lite"/>
    </source>
</evidence>
<feature type="domain" description="Peptidase C54 catalytic" evidence="15">
    <location>
        <begin position="14"/>
        <end position="112"/>
    </location>
</feature>
<evidence type="ECO:0000256" key="5">
    <source>
        <dbReference type="ARBA" id="ARBA00022670"/>
    </source>
</evidence>
<protein>
    <recommendedName>
        <fullName evidence="13">Cysteine protease</fullName>
        <ecNumber evidence="13">3.4.22.-</ecNumber>
    </recommendedName>
</protein>
<keyword evidence="9 13" id="KW-0072">Autophagy</keyword>
<dbReference type="Pfam" id="PF03416">
    <property type="entry name" value="Peptidase_C54"/>
    <property type="match status" value="1"/>
</dbReference>
<dbReference type="GO" id="GO:0035973">
    <property type="term" value="P:aggrephagy"/>
    <property type="evidence" value="ECO:0007669"/>
    <property type="project" value="TreeGrafter"/>
</dbReference>
<evidence type="ECO:0000256" key="12">
    <source>
        <dbReference type="ARBA" id="ARBA00045891"/>
    </source>
</evidence>
<dbReference type="PANTHER" id="PTHR22624">
    <property type="entry name" value="CYSTEINE PROTEASE ATG4"/>
    <property type="match status" value="1"/>
</dbReference>
<dbReference type="EMBL" id="OIVN01004265">
    <property type="protein sequence ID" value="SPD16369.1"/>
    <property type="molecule type" value="Genomic_DNA"/>
</dbReference>
<dbReference type="InterPro" id="IPR046792">
    <property type="entry name" value="Peptidase_C54_cat"/>
</dbReference>
<evidence type="ECO:0000313" key="16">
    <source>
        <dbReference type="EMBL" id="SPD16369.1"/>
    </source>
</evidence>
<feature type="region of interest" description="Disordered" evidence="14">
    <location>
        <begin position="151"/>
        <end position="179"/>
    </location>
</feature>
<name>A0A2N9HXH2_FAGSY</name>